<evidence type="ECO:0000313" key="7">
    <source>
        <dbReference type="EMBL" id="QPT40939.1"/>
    </source>
</evidence>
<reference evidence="8 9" key="1">
    <citation type="submission" date="2018-06" db="EMBL/GenBank/DDBJ databases">
        <authorList>
            <consortium name="Pathogen Informatics"/>
            <person name="Doyle S."/>
        </authorList>
    </citation>
    <scope>NUCLEOTIDE SEQUENCE [LARGE SCALE GENOMIC DNA]</scope>
    <source>
        <strain evidence="8 9">NCTC11997</strain>
    </source>
</reference>
<gene>
    <name evidence="5" type="primary">darP</name>
    <name evidence="7" type="ORF">I6G29_05115</name>
    <name evidence="8" type="ORF">NCTC11997_01077</name>
</gene>
<dbReference type="PANTHER" id="PTHR38101">
    <property type="entry name" value="UPF0307 PROTEIN YJGA"/>
    <property type="match status" value="1"/>
</dbReference>
<protein>
    <recommendedName>
        <fullName evidence="5">Dual-action ribosomal maturation protein DarP</fullName>
    </recommendedName>
    <alternativeName>
        <fullName evidence="5">Large ribosomal subunit assembly factor DarP</fullName>
    </alternativeName>
</protein>
<dbReference type="OrthoDB" id="5293604at2"/>
<dbReference type="EMBL" id="UGSB01000001">
    <property type="protein sequence ID" value="SUA53235.1"/>
    <property type="molecule type" value="Genomic_DNA"/>
</dbReference>
<dbReference type="Gene3D" id="1.10.60.30">
    <property type="entry name" value="PSPTO4464-like domains"/>
    <property type="match status" value="2"/>
</dbReference>
<evidence type="ECO:0000256" key="5">
    <source>
        <dbReference type="HAMAP-Rule" id="MF_00765"/>
    </source>
</evidence>
<dbReference type="Pfam" id="PF04751">
    <property type="entry name" value="DarP"/>
    <property type="match status" value="1"/>
</dbReference>
<dbReference type="CDD" id="cd16331">
    <property type="entry name" value="YjgA-like"/>
    <property type="match status" value="1"/>
</dbReference>
<dbReference type="NCBIfam" id="NF003593">
    <property type="entry name" value="PRK05255.1-1"/>
    <property type="match status" value="1"/>
</dbReference>
<dbReference type="GO" id="GO:0005829">
    <property type="term" value="C:cytosol"/>
    <property type="evidence" value="ECO:0007669"/>
    <property type="project" value="TreeGrafter"/>
</dbReference>
<comment type="subcellular location">
    <subcellularLocation>
        <location evidence="5">Cytoplasm</location>
    </subcellularLocation>
    <text evidence="5">Associates with late stage pre-50S ribosomal subunits.</text>
</comment>
<evidence type="ECO:0000313" key="8">
    <source>
        <dbReference type="EMBL" id="SUA53235.1"/>
    </source>
</evidence>
<sequence length="183" mass="21293">MSIDSDHNTPPTFDDNGYDGPSKSQVKRELHAIVDLTKELIELSVEQIRQLPLDESAIRALEEAKSFKSHGAKRRQIHYAAKVLRQADLDSLRQQIDTWKHGSKEQTDHLHRLELIRDRLIESDDEVTKLIEQYPDMDIQVLRSIVRAARKEQSNNTKLTADQTPQRKQYRALFQLLKDRIES</sequence>
<keyword evidence="10" id="KW-1185">Reference proteome</keyword>
<dbReference type="Proteomes" id="UP000594903">
    <property type="component" value="Chromosome"/>
</dbReference>
<evidence type="ECO:0000256" key="4">
    <source>
        <dbReference type="ARBA" id="ARBA00022884"/>
    </source>
</evidence>
<dbReference type="PANTHER" id="PTHR38101:SF1">
    <property type="entry name" value="UPF0307 PROTEIN YJGA"/>
    <property type="match status" value="1"/>
</dbReference>
<keyword evidence="2 5" id="KW-0690">Ribosome biogenesis</keyword>
<evidence type="ECO:0000256" key="6">
    <source>
        <dbReference type="SAM" id="MobiDB-lite"/>
    </source>
</evidence>
<evidence type="ECO:0000313" key="10">
    <source>
        <dbReference type="Proteomes" id="UP000594903"/>
    </source>
</evidence>
<organism evidence="8 9">
    <name type="scientific">Oligella ureolytica</name>
    <dbReference type="NCBI Taxonomy" id="90244"/>
    <lineage>
        <taxon>Bacteria</taxon>
        <taxon>Pseudomonadati</taxon>
        <taxon>Pseudomonadota</taxon>
        <taxon>Betaproteobacteria</taxon>
        <taxon>Burkholderiales</taxon>
        <taxon>Alcaligenaceae</taxon>
        <taxon>Oligella</taxon>
    </lineage>
</organism>
<feature type="region of interest" description="Disordered" evidence="6">
    <location>
        <begin position="1"/>
        <end position="24"/>
    </location>
</feature>
<dbReference type="HAMAP" id="MF_00765">
    <property type="entry name" value="DarP"/>
    <property type="match status" value="1"/>
</dbReference>
<evidence type="ECO:0000256" key="3">
    <source>
        <dbReference type="ARBA" id="ARBA00022730"/>
    </source>
</evidence>
<name>A0A378XF57_9BURK</name>
<dbReference type="GO" id="GO:0043022">
    <property type="term" value="F:ribosome binding"/>
    <property type="evidence" value="ECO:0007669"/>
    <property type="project" value="UniProtKB-UniRule"/>
</dbReference>
<keyword evidence="3 5" id="KW-0699">rRNA-binding</keyword>
<dbReference type="STRING" id="1122619.GCA_000373745_00698"/>
<dbReference type="EMBL" id="CP065725">
    <property type="protein sequence ID" value="QPT40939.1"/>
    <property type="molecule type" value="Genomic_DNA"/>
</dbReference>
<dbReference type="GO" id="GO:0019843">
    <property type="term" value="F:rRNA binding"/>
    <property type="evidence" value="ECO:0007669"/>
    <property type="project" value="UniProtKB-UniRule"/>
</dbReference>
<dbReference type="GO" id="GO:1902626">
    <property type="term" value="P:assembly of large subunit precursor of preribosome"/>
    <property type="evidence" value="ECO:0007669"/>
    <property type="project" value="UniProtKB-UniRule"/>
</dbReference>
<accession>A0A378XF57</accession>
<evidence type="ECO:0000256" key="1">
    <source>
        <dbReference type="ARBA" id="ARBA00022490"/>
    </source>
</evidence>
<proteinExistence type="inferred from homology"/>
<dbReference type="SUPFAM" id="SSF158710">
    <property type="entry name" value="PSPTO4464-like"/>
    <property type="match status" value="1"/>
</dbReference>
<dbReference type="Proteomes" id="UP000254603">
    <property type="component" value="Unassembled WGS sequence"/>
</dbReference>
<dbReference type="RefSeq" id="WP_018573875.1">
    <property type="nucleotide sequence ID" value="NZ_CP065725.1"/>
</dbReference>
<keyword evidence="1 5" id="KW-0963">Cytoplasm</keyword>
<keyword evidence="4 5" id="KW-0694">RNA-binding</keyword>
<comment type="similarity">
    <text evidence="5">Belongs to the DarP family.</text>
</comment>
<reference evidence="7 10" key="2">
    <citation type="submission" date="2020-12" db="EMBL/GenBank/DDBJ databases">
        <title>FDA dAtabase for Regulatory Grade micrObial Sequences (FDA-ARGOS): Supporting development and validation of Infectious Disease Dx tests.</title>
        <authorList>
            <person name="Sproer C."/>
            <person name="Gronow S."/>
            <person name="Severitt S."/>
            <person name="Schroder I."/>
            <person name="Tallon L."/>
            <person name="Sadzewicz L."/>
            <person name="Zhao X."/>
            <person name="Boylan J."/>
            <person name="Ott S."/>
            <person name="Bowen H."/>
            <person name="Vavikolanu K."/>
            <person name="Mehta A."/>
            <person name="Aluvathingal J."/>
            <person name="Nadendla S."/>
            <person name="Lowell S."/>
            <person name="Myers T."/>
            <person name="Yan Y."/>
            <person name="Sichtig H."/>
        </authorList>
    </citation>
    <scope>NUCLEOTIDE SEQUENCE [LARGE SCALE GENOMIC DNA]</scope>
    <source>
        <strain evidence="7 10">FDAARGOS_872</strain>
    </source>
</reference>
<dbReference type="AlphaFoldDB" id="A0A378XF57"/>
<dbReference type="InterPro" id="IPR006839">
    <property type="entry name" value="DarP"/>
</dbReference>
<comment type="function">
    <text evidence="5">Member of a network of 50S ribosomal subunit biogenesis factors which assembles along the 30S-50S interface, preventing incorrect 23S rRNA structures from forming. Promotes peptidyl transferase center (PTC) maturation.</text>
</comment>
<evidence type="ECO:0000313" key="9">
    <source>
        <dbReference type="Proteomes" id="UP000254603"/>
    </source>
</evidence>
<dbReference type="PIRSF" id="PIRSF016183">
    <property type="entry name" value="UCP016183"/>
    <property type="match status" value="1"/>
</dbReference>
<evidence type="ECO:0000256" key="2">
    <source>
        <dbReference type="ARBA" id="ARBA00022517"/>
    </source>
</evidence>
<dbReference type="InterPro" id="IPR023153">
    <property type="entry name" value="DarP_sf"/>
</dbReference>